<dbReference type="InterPro" id="IPR039425">
    <property type="entry name" value="RNA_pol_sigma-70-like"/>
</dbReference>
<comment type="caution">
    <text evidence="6">The sequence shown here is derived from an EMBL/GenBank/DDBJ whole genome shotgun (WGS) entry which is preliminary data.</text>
</comment>
<organism evidence="6 7">
    <name type="scientific">Mobilisporobacter senegalensis</name>
    <dbReference type="NCBI Taxonomy" id="1329262"/>
    <lineage>
        <taxon>Bacteria</taxon>
        <taxon>Bacillati</taxon>
        <taxon>Bacillota</taxon>
        <taxon>Clostridia</taxon>
        <taxon>Lachnospirales</taxon>
        <taxon>Lachnospiraceae</taxon>
        <taxon>Mobilisporobacter</taxon>
    </lineage>
</organism>
<evidence type="ECO:0000256" key="3">
    <source>
        <dbReference type="ARBA" id="ARBA00023082"/>
    </source>
</evidence>
<name>A0A3N1XRZ1_9FIRM</name>
<dbReference type="NCBIfam" id="TIGR02937">
    <property type="entry name" value="sigma70-ECF"/>
    <property type="match status" value="1"/>
</dbReference>
<accession>A0A3N1XRZ1</accession>
<evidence type="ECO:0000256" key="4">
    <source>
        <dbReference type="ARBA" id="ARBA00023163"/>
    </source>
</evidence>
<dbReference type="GO" id="GO:0016987">
    <property type="term" value="F:sigma factor activity"/>
    <property type="evidence" value="ECO:0007669"/>
    <property type="project" value="UniProtKB-KW"/>
</dbReference>
<dbReference type="InterPro" id="IPR007627">
    <property type="entry name" value="RNA_pol_sigma70_r2"/>
</dbReference>
<evidence type="ECO:0000256" key="2">
    <source>
        <dbReference type="ARBA" id="ARBA00023015"/>
    </source>
</evidence>
<dbReference type="Pfam" id="PF04542">
    <property type="entry name" value="Sigma70_r2"/>
    <property type="match status" value="1"/>
</dbReference>
<keyword evidence="4" id="KW-0804">Transcription</keyword>
<keyword evidence="7" id="KW-1185">Reference proteome</keyword>
<evidence type="ECO:0000259" key="5">
    <source>
        <dbReference type="Pfam" id="PF04542"/>
    </source>
</evidence>
<dbReference type="InterPro" id="IPR013325">
    <property type="entry name" value="RNA_pol_sigma_r2"/>
</dbReference>
<reference evidence="6 7" key="1">
    <citation type="submission" date="2018-11" db="EMBL/GenBank/DDBJ databases">
        <title>Genomic Encyclopedia of Type Strains, Phase IV (KMG-IV): sequencing the most valuable type-strain genomes for metagenomic binning, comparative biology and taxonomic classification.</title>
        <authorList>
            <person name="Goeker M."/>
        </authorList>
    </citation>
    <scope>NUCLEOTIDE SEQUENCE [LARGE SCALE GENOMIC DNA]</scope>
    <source>
        <strain evidence="6 7">DSM 26537</strain>
    </source>
</reference>
<dbReference type="InterPro" id="IPR013324">
    <property type="entry name" value="RNA_pol_sigma_r3/r4-like"/>
</dbReference>
<dbReference type="GO" id="GO:0006352">
    <property type="term" value="P:DNA-templated transcription initiation"/>
    <property type="evidence" value="ECO:0007669"/>
    <property type="project" value="InterPro"/>
</dbReference>
<keyword evidence="2" id="KW-0805">Transcription regulation</keyword>
<comment type="similarity">
    <text evidence="1">Belongs to the sigma-70 factor family. ECF subfamily.</text>
</comment>
<dbReference type="Proteomes" id="UP000273083">
    <property type="component" value="Unassembled WGS sequence"/>
</dbReference>
<protein>
    <submittedName>
        <fullName evidence="6">RNA polymerase sigma-70 factor (ECF subfamily)</fullName>
    </submittedName>
</protein>
<sequence length="177" mass="20821">MGKINRERYLENLIDNYGNLVFSICFKITGEYFEAEDLSQETFLSVYKHLENFDGKNEKAWICKIATNKCLDHVKSAGRRQVPTNEEYFRQVESKAQSPLEGILEDEVKNKLYTLCQSLKPPYDEVAIAYFCKDLEIKEIAKNTGKNIKTLQTQVYRAKEMLRKLWRKEYPQNESEI</sequence>
<gene>
    <name evidence="6" type="ORF">EDD66_103371</name>
</gene>
<dbReference type="Gene3D" id="1.10.10.10">
    <property type="entry name" value="Winged helix-like DNA-binding domain superfamily/Winged helix DNA-binding domain"/>
    <property type="match status" value="1"/>
</dbReference>
<evidence type="ECO:0000313" key="6">
    <source>
        <dbReference type="EMBL" id="ROR29433.1"/>
    </source>
</evidence>
<dbReference type="Gene3D" id="1.10.1740.10">
    <property type="match status" value="1"/>
</dbReference>
<evidence type="ECO:0000313" key="7">
    <source>
        <dbReference type="Proteomes" id="UP000273083"/>
    </source>
</evidence>
<dbReference type="SUPFAM" id="SSF88659">
    <property type="entry name" value="Sigma3 and sigma4 domains of RNA polymerase sigma factors"/>
    <property type="match status" value="1"/>
</dbReference>
<dbReference type="InterPro" id="IPR036388">
    <property type="entry name" value="WH-like_DNA-bd_sf"/>
</dbReference>
<dbReference type="EMBL" id="RJVG01000003">
    <property type="protein sequence ID" value="ROR29433.1"/>
    <property type="molecule type" value="Genomic_DNA"/>
</dbReference>
<dbReference type="OrthoDB" id="9795666at2"/>
<dbReference type="InterPro" id="IPR014284">
    <property type="entry name" value="RNA_pol_sigma-70_dom"/>
</dbReference>
<dbReference type="PANTHER" id="PTHR43133:SF60">
    <property type="entry name" value="RNA POLYMERASE SIGMA FACTOR SIGV"/>
    <property type="match status" value="1"/>
</dbReference>
<keyword evidence="3" id="KW-0731">Sigma factor</keyword>
<evidence type="ECO:0000256" key="1">
    <source>
        <dbReference type="ARBA" id="ARBA00010641"/>
    </source>
</evidence>
<feature type="domain" description="RNA polymerase sigma-70 region 2" evidence="5">
    <location>
        <begin position="13"/>
        <end position="80"/>
    </location>
</feature>
<proteinExistence type="inferred from homology"/>
<dbReference type="AlphaFoldDB" id="A0A3N1XRZ1"/>
<dbReference type="SUPFAM" id="SSF88946">
    <property type="entry name" value="Sigma2 domain of RNA polymerase sigma factors"/>
    <property type="match status" value="1"/>
</dbReference>
<dbReference type="PANTHER" id="PTHR43133">
    <property type="entry name" value="RNA POLYMERASE ECF-TYPE SIGMA FACTO"/>
    <property type="match status" value="1"/>
</dbReference>
<dbReference type="RefSeq" id="WP_123608868.1">
    <property type="nucleotide sequence ID" value="NZ_RJVG01000003.1"/>
</dbReference>